<evidence type="ECO:0000256" key="3">
    <source>
        <dbReference type="ARBA" id="ARBA00041148"/>
    </source>
</evidence>
<dbReference type="NCBIfam" id="TIGR00741">
    <property type="entry name" value="yfiA"/>
    <property type="match status" value="1"/>
</dbReference>
<dbReference type="PANTHER" id="PTHR33231:SF1">
    <property type="entry name" value="30S RIBOSOMAL PROTEIN"/>
    <property type="match status" value="1"/>
</dbReference>
<organism evidence="6 7">
    <name type="scientific">Nitratidesulfovibrio oxamicus</name>
    <dbReference type="NCBI Taxonomy" id="32016"/>
    <lineage>
        <taxon>Bacteria</taxon>
        <taxon>Pseudomonadati</taxon>
        <taxon>Thermodesulfobacteriota</taxon>
        <taxon>Desulfovibrionia</taxon>
        <taxon>Desulfovibrionales</taxon>
        <taxon>Desulfovibrionaceae</taxon>
        <taxon>Nitratidesulfovibrio</taxon>
    </lineage>
</organism>
<comment type="subunit">
    <text evidence="2">Associates exclusively with 100S ribosomes, which are dimers of 70S ribosomes.</text>
</comment>
<dbReference type="InterPro" id="IPR050574">
    <property type="entry name" value="HPF/YfiA_ribosome-assoc"/>
</dbReference>
<dbReference type="InterPro" id="IPR034694">
    <property type="entry name" value="HPF_long/plastid"/>
</dbReference>
<dbReference type="Proteomes" id="UP001194469">
    <property type="component" value="Unassembled WGS sequence"/>
</dbReference>
<comment type="subunit">
    <text evidence="4">Interacts with 100S ribosomes.</text>
</comment>
<evidence type="ECO:0000256" key="1">
    <source>
        <dbReference type="ARBA" id="ARBA00022845"/>
    </source>
</evidence>
<proteinExistence type="inferred from homology"/>
<feature type="domain" description="Sigma 54 modulation/S30EA ribosomal protein C-terminal" evidence="5">
    <location>
        <begin position="121"/>
        <end position="176"/>
    </location>
</feature>
<protein>
    <recommendedName>
        <fullName evidence="3 4">Ribosome hibernation promoting factor</fullName>
        <shortName evidence="4">HPF</shortName>
    </recommendedName>
</protein>
<dbReference type="Pfam" id="PF16321">
    <property type="entry name" value="Ribosom_S30AE_C"/>
    <property type="match status" value="1"/>
</dbReference>
<keyword evidence="4" id="KW-0963">Cytoplasm</keyword>
<dbReference type="InterPro" id="IPR038416">
    <property type="entry name" value="Ribosom_S30AE_C_sf"/>
</dbReference>
<evidence type="ECO:0000259" key="5">
    <source>
        <dbReference type="Pfam" id="PF16321"/>
    </source>
</evidence>
<dbReference type="InterPro" id="IPR003489">
    <property type="entry name" value="RHF/RaiA"/>
</dbReference>
<keyword evidence="7" id="KW-1185">Reference proteome</keyword>
<sequence>MNIAFTFKNFEPSDHLKKYARRRLEKLGRFVGKSALEMQVNLSVDKFRHKAEVQMAGDGFTFSAVEQSEDMYATIDLVLEKLESQLRKQVEKQKDRRRSVQSDKVGKGIDVFTFGTVGEGEERTITGTDHFAPKPMHVDEAAMQLDQSDNEFLVFLNAEVERVNIIYRRRNGDFGLIDPVV</sequence>
<dbReference type="EMBL" id="VRYY01000033">
    <property type="protein sequence ID" value="MBG3875751.1"/>
    <property type="molecule type" value="Genomic_DNA"/>
</dbReference>
<dbReference type="RefSeq" id="WP_196608010.1">
    <property type="nucleotide sequence ID" value="NZ_VRYY01000033.1"/>
</dbReference>
<dbReference type="Gene3D" id="3.30.160.100">
    <property type="entry name" value="Ribosome hibernation promotion factor-like"/>
    <property type="match status" value="1"/>
</dbReference>
<evidence type="ECO:0000313" key="7">
    <source>
        <dbReference type="Proteomes" id="UP001194469"/>
    </source>
</evidence>
<comment type="subcellular location">
    <subcellularLocation>
        <location evidence="4">Cytoplasm</location>
    </subcellularLocation>
</comment>
<evidence type="ECO:0000256" key="2">
    <source>
        <dbReference type="ARBA" id="ARBA00038695"/>
    </source>
</evidence>
<comment type="similarity">
    <text evidence="4">Belongs to the HPF/YfiA ribosome-associated protein family. Long HPF subfamily.</text>
</comment>
<evidence type="ECO:0000313" key="6">
    <source>
        <dbReference type="EMBL" id="MBG3875751.1"/>
    </source>
</evidence>
<gene>
    <name evidence="6" type="primary">raiA</name>
    <name evidence="4" type="synonym">hpf</name>
    <name evidence="6" type="ORF">FVW20_01605</name>
</gene>
<accession>A0ABS0J025</accession>
<dbReference type="PANTHER" id="PTHR33231">
    <property type="entry name" value="30S RIBOSOMAL PROTEIN"/>
    <property type="match status" value="1"/>
</dbReference>
<comment type="caution">
    <text evidence="6">The sequence shown here is derived from an EMBL/GenBank/DDBJ whole genome shotgun (WGS) entry which is preliminary data.</text>
</comment>
<dbReference type="CDD" id="cd00552">
    <property type="entry name" value="RaiA"/>
    <property type="match status" value="1"/>
</dbReference>
<dbReference type="HAMAP" id="MF_00839">
    <property type="entry name" value="HPF"/>
    <property type="match status" value="1"/>
</dbReference>
<reference evidence="6 7" key="1">
    <citation type="submission" date="2019-08" db="EMBL/GenBank/DDBJ databases">
        <authorList>
            <person name="Luo N."/>
        </authorList>
    </citation>
    <scope>NUCLEOTIDE SEQUENCE [LARGE SCALE GENOMIC DNA]</scope>
    <source>
        <strain evidence="6 7">NCIMB 9442</strain>
    </source>
</reference>
<dbReference type="Gene3D" id="3.30.505.50">
    <property type="entry name" value="Sigma 54 modulation/S30EA ribosomal protein, C-terminal domain"/>
    <property type="match status" value="1"/>
</dbReference>
<name>A0ABS0J025_9BACT</name>
<keyword evidence="1 4" id="KW-0810">Translation regulation</keyword>
<evidence type="ECO:0000256" key="4">
    <source>
        <dbReference type="HAMAP-Rule" id="MF_00839"/>
    </source>
</evidence>
<dbReference type="SUPFAM" id="SSF69754">
    <property type="entry name" value="Ribosome binding protein Y (YfiA homologue)"/>
    <property type="match status" value="1"/>
</dbReference>
<dbReference type="InterPro" id="IPR032528">
    <property type="entry name" value="Ribosom_S30AE_C"/>
</dbReference>
<comment type="function">
    <text evidence="4">Required for dimerization of active 70S ribosomes into 100S ribosomes in stationary phase; 100S ribosomes are translationally inactive and sometimes present during exponential growth.</text>
</comment>
<dbReference type="Pfam" id="PF02482">
    <property type="entry name" value="Ribosomal_S30AE"/>
    <property type="match status" value="1"/>
</dbReference>
<dbReference type="InterPro" id="IPR036567">
    <property type="entry name" value="RHF-like"/>
</dbReference>